<dbReference type="GO" id="GO:0004180">
    <property type="term" value="F:carboxypeptidase activity"/>
    <property type="evidence" value="ECO:0007669"/>
    <property type="project" value="UniProtKB-KW"/>
</dbReference>
<dbReference type="EMBL" id="BAAAQB010000006">
    <property type="protein sequence ID" value="GAA2126771.1"/>
    <property type="molecule type" value="Genomic_DNA"/>
</dbReference>
<dbReference type="Pfam" id="PF02113">
    <property type="entry name" value="Peptidase_S13"/>
    <property type="match status" value="2"/>
</dbReference>
<keyword evidence="4" id="KW-1133">Transmembrane helix</keyword>
<evidence type="ECO:0000256" key="3">
    <source>
        <dbReference type="SAM" id="MobiDB-lite"/>
    </source>
</evidence>
<feature type="transmembrane region" description="Helical" evidence="4">
    <location>
        <begin position="20"/>
        <end position="46"/>
    </location>
</feature>
<comment type="caution">
    <text evidence="5">The sequence shown here is derived from an EMBL/GenBank/DDBJ whole genome shotgun (WGS) entry which is preliminary data.</text>
</comment>
<keyword evidence="2" id="KW-0378">Hydrolase</keyword>
<gene>
    <name evidence="5" type="primary">dacB</name>
    <name evidence="5" type="ORF">GCM10009825_04180</name>
</gene>
<evidence type="ECO:0000313" key="5">
    <source>
        <dbReference type="EMBL" id="GAA2126771.1"/>
    </source>
</evidence>
<dbReference type="PRINTS" id="PR00922">
    <property type="entry name" value="DADACBPTASE3"/>
</dbReference>
<dbReference type="Proteomes" id="UP001500102">
    <property type="component" value="Unassembled WGS sequence"/>
</dbReference>
<dbReference type="PANTHER" id="PTHR30023:SF0">
    <property type="entry name" value="PENICILLIN-SENSITIVE CARBOXYPEPTIDASE A"/>
    <property type="match status" value="1"/>
</dbReference>
<accession>A0ABN2YH32</accession>
<comment type="similarity">
    <text evidence="1">Belongs to the peptidase S13 family.</text>
</comment>
<reference evidence="5 6" key="1">
    <citation type="journal article" date="2019" name="Int. J. Syst. Evol. Microbiol.">
        <title>The Global Catalogue of Microorganisms (GCM) 10K type strain sequencing project: providing services to taxonomists for standard genome sequencing and annotation.</title>
        <authorList>
            <consortium name="The Broad Institute Genomics Platform"/>
            <consortium name="The Broad Institute Genome Sequencing Center for Infectious Disease"/>
            <person name="Wu L."/>
            <person name="Ma J."/>
        </authorList>
    </citation>
    <scope>NUCLEOTIDE SEQUENCE [LARGE SCALE GENOMIC DNA]</scope>
    <source>
        <strain evidence="5 6">JCM 15921</strain>
    </source>
</reference>
<dbReference type="InterPro" id="IPR000667">
    <property type="entry name" value="Peptidase_S13"/>
</dbReference>
<dbReference type="Gene3D" id="3.40.710.10">
    <property type="entry name" value="DD-peptidase/beta-lactamase superfamily"/>
    <property type="match status" value="2"/>
</dbReference>
<protein>
    <submittedName>
        <fullName evidence="5">D-alanyl-D-alanine carboxypeptidase/D-alanyl-D-alanine-endopeptidase</fullName>
    </submittedName>
</protein>
<organism evidence="5 6">
    <name type="scientific">Arthrobacter humicola</name>
    <dbReference type="NCBI Taxonomy" id="409291"/>
    <lineage>
        <taxon>Bacteria</taxon>
        <taxon>Bacillati</taxon>
        <taxon>Actinomycetota</taxon>
        <taxon>Actinomycetes</taxon>
        <taxon>Micrococcales</taxon>
        <taxon>Micrococcaceae</taxon>
        <taxon>Arthrobacter</taxon>
    </lineage>
</organism>
<dbReference type="SUPFAM" id="SSF56601">
    <property type="entry name" value="beta-lactamase/transpeptidase-like"/>
    <property type="match status" value="1"/>
</dbReference>
<evidence type="ECO:0000313" key="6">
    <source>
        <dbReference type="Proteomes" id="UP001500102"/>
    </source>
</evidence>
<dbReference type="RefSeq" id="WP_344361509.1">
    <property type="nucleotide sequence ID" value="NZ_BAAAQB010000006.1"/>
</dbReference>
<keyword evidence="5" id="KW-0121">Carboxypeptidase</keyword>
<name>A0ABN2YH32_9MICC</name>
<keyword evidence="5" id="KW-0645">Protease</keyword>
<keyword evidence="6" id="KW-1185">Reference proteome</keyword>
<sequence length="505" mass="50296">MKPRTSPEGTRPVPGRRRGILVLLLQSLLVAAVALPAGIAVAPAFLGPDRSPDASRAAPPWQQVPATLSDSNGSDGIGPLTDTAPVPARAALSDRLNETLKTDGGGTFTGIVQDAASGQVLFDRSADEARIPASNMKLLTASAALRVMGPDHRFSTRVLAGPTPGSVVLAGGGDVLLGAGESDPGAVLGRAGLATLAQATVRALQDGAAGSGDGGGAATGTVRVLLDDSLFTGPPLRQAWSPEDVAAGEMAPVYPLALNSARFDPAKTTGPRPKDAAMTAAEAFAARLTAAAASAGLTVAPGVARVQAGATPDSAHAKVLAEVQSATVGQQVDLMLQTSDNYLAEVMGRMTALGAGRPGSGDDAIAAVLQQVKDLGVSTDALRAADVSGLAPADQVSARQLTDVVRAMTSGTDTRLRAALAGFPVAGLTGTLGGRYTDAATAAGAGLVRAKTGTLNTVIALSGYVVDADGRLLVFSFVGNGLTPGAANKAALDRSASVLAGCGCR</sequence>
<feature type="compositionally biased region" description="Polar residues" evidence="3">
    <location>
        <begin position="64"/>
        <end position="74"/>
    </location>
</feature>
<feature type="region of interest" description="Disordered" evidence="3">
    <location>
        <begin position="50"/>
        <end position="79"/>
    </location>
</feature>
<dbReference type="NCBIfam" id="TIGR00666">
    <property type="entry name" value="PBP4"/>
    <property type="match status" value="1"/>
</dbReference>
<evidence type="ECO:0000256" key="2">
    <source>
        <dbReference type="ARBA" id="ARBA00022801"/>
    </source>
</evidence>
<keyword evidence="4" id="KW-0472">Membrane</keyword>
<dbReference type="PANTHER" id="PTHR30023">
    <property type="entry name" value="D-ALANYL-D-ALANINE CARBOXYPEPTIDASE"/>
    <property type="match status" value="1"/>
</dbReference>
<keyword evidence="4" id="KW-0812">Transmembrane</keyword>
<dbReference type="InterPro" id="IPR012338">
    <property type="entry name" value="Beta-lactam/transpept-like"/>
</dbReference>
<proteinExistence type="inferred from homology"/>
<evidence type="ECO:0000256" key="1">
    <source>
        <dbReference type="ARBA" id="ARBA00006096"/>
    </source>
</evidence>
<evidence type="ECO:0000256" key="4">
    <source>
        <dbReference type="SAM" id="Phobius"/>
    </source>
</evidence>